<evidence type="ECO:0000313" key="8">
    <source>
        <dbReference type="Proteomes" id="UP000196138"/>
    </source>
</evidence>
<evidence type="ECO:0000256" key="4">
    <source>
        <dbReference type="ARBA" id="ARBA00022980"/>
    </source>
</evidence>
<dbReference type="SUPFAM" id="SSF54189">
    <property type="entry name" value="Ribosomal proteins S24e, L23 and L15e"/>
    <property type="match status" value="1"/>
</dbReference>
<dbReference type="KEGG" id="cser:CCO03_01030"/>
<evidence type="ECO:0000256" key="3">
    <source>
        <dbReference type="ARBA" id="ARBA00022884"/>
    </source>
</evidence>
<organism evidence="7 8">
    <name type="scientific">Comamonas serinivorans</name>
    <dbReference type="NCBI Taxonomy" id="1082851"/>
    <lineage>
        <taxon>Bacteria</taxon>
        <taxon>Pseudomonadati</taxon>
        <taxon>Pseudomonadota</taxon>
        <taxon>Betaproteobacteria</taxon>
        <taxon>Burkholderiales</taxon>
        <taxon>Comamonadaceae</taxon>
        <taxon>Comamonas</taxon>
    </lineage>
</organism>
<evidence type="ECO:0000256" key="1">
    <source>
        <dbReference type="ARBA" id="ARBA00006700"/>
    </source>
</evidence>
<evidence type="ECO:0000313" key="7">
    <source>
        <dbReference type="EMBL" id="ARU03452.1"/>
    </source>
</evidence>
<keyword evidence="4 6" id="KW-0689">Ribosomal protein</keyword>
<comment type="subunit">
    <text evidence="6">Part of the 50S ribosomal subunit. Contacts protein L29, and trigger factor when it is bound to the ribosome.</text>
</comment>
<reference evidence="7 8" key="1">
    <citation type="submission" date="2017-05" db="EMBL/GenBank/DDBJ databases">
        <authorList>
            <person name="Song R."/>
            <person name="Chenine A.L."/>
            <person name="Ruprecht R.M."/>
        </authorList>
    </citation>
    <scope>NUCLEOTIDE SEQUENCE [LARGE SCALE GENOMIC DNA]</scope>
    <source>
        <strain evidence="7 8">DSM 26136</strain>
    </source>
</reference>
<protein>
    <recommendedName>
        <fullName evidence="6">Large ribosomal subunit protein uL23</fullName>
    </recommendedName>
</protein>
<dbReference type="InterPro" id="IPR012677">
    <property type="entry name" value="Nucleotide-bd_a/b_plait_sf"/>
</dbReference>
<keyword evidence="3 6" id="KW-0694">RNA-binding</keyword>
<evidence type="ECO:0000256" key="2">
    <source>
        <dbReference type="ARBA" id="ARBA00022730"/>
    </source>
</evidence>
<dbReference type="FunFam" id="3.30.70.330:FF:000001">
    <property type="entry name" value="50S ribosomal protein L23"/>
    <property type="match status" value="1"/>
</dbReference>
<dbReference type="Pfam" id="PF00276">
    <property type="entry name" value="Ribosomal_L23"/>
    <property type="match status" value="1"/>
</dbReference>
<dbReference type="Proteomes" id="UP000196138">
    <property type="component" value="Chromosome"/>
</dbReference>
<dbReference type="GO" id="GO:0003735">
    <property type="term" value="F:structural constituent of ribosome"/>
    <property type="evidence" value="ECO:0007669"/>
    <property type="project" value="InterPro"/>
</dbReference>
<dbReference type="EMBL" id="CP021455">
    <property type="protein sequence ID" value="ARU03452.1"/>
    <property type="molecule type" value="Genomic_DNA"/>
</dbReference>
<proteinExistence type="inferred from homology"/>
<dbReference type="GO" id="GO:0006412">
    <property type="term" value="P:translation"/>
    <property type="evidence" value="ECO:0007669"/>
    <property type="project" value="UniProtKB-UniRule"/>
</dbReference>
<comment type="similarity">
    <text evidence="1 6">Belongs to the universal ribosomal protein uL23 family.</text>
</comment>
<dbReference type="GO" id="GO:0005840">
    <property type="term" value="C:ribosome"/>
    <property type="evidence" value="ECO:0007669"/>
    <property type="project" value="UniProtKB-KW"/>
</dbReference>
<sequence length="111" mass="12143">MSRINPTPAQRTFDEGRLMNVLVAPVISEKATMAAEKGNSVTFKVLQDATKPEIKAAVELMFKVEVLGVSVVNVKGKAKRFGQRLGRRNNVRKAYVTLKEGQELNLSGEAA</sequence>
<dbReference type="NCBIfam" id="NF004363">
    <property type="entry name" value="PRK05738.2-4"/>
    <property type="match status" value="1"/>
</dbReference>
<keyword evidence="8" id="KW-1185">Reference proteome</keyword>
<dbReference type="AlphaFoldDB" id="A0A1Y0EJJ9"/>
<accession>A0A1Y0EJJ9</accession>
<name>A0A1Y0EJJ9_9BURK</name>
<comment type="function">
    <text evidence="6">One of the early assembly proteins it binds 23S rRNA. One of the proteins that surrounds the polypeptide exit tunnel on the outside of the ribosome. Forms the main docking site for trigger factor binding to the ribosome.</text>
</comment>
<keyword evidence="2 6" id="KW-0699">rRNA-binding</keyword>
<dbReference type="GO" id="GO:1990904">
    <property type="term" value="C:ribonucleoprotein complex"/>
    <property type="evidence" value="ECO:0007669"/>
    <property type="project" value="UniProtKB-KW"/>
</dbReference>
<dbReference type="InterPro" id="IPR013025">
    <property type="entry name" value="Ribosomal_uL23-like"/>
</dbReference>
<evidence type="ECO:0000256" key="5">
    <source>
        <dbReference type="ARBA" id="ARBA00023274"/>
    </source>
</evidence>
<dbReference type="PANTHER" id="PTHR11620">
    <property type="entry name" value="60S RIBOSOMAL PROTEIN L23A"/>
    <property type="match status" value="1"/>
</dbReference>
<keyword evidence="5 6" id="KW-0687">Ribonucleoprotein</keyword>
<dbReference type="InterPro" id="IPR012678">
    <property type="entry name" value="Ribosomal_uL23/eL15/eS24_sf"/>
</dbReference>
<dbReference type="NCBIfam" id="NF004359">
    <property type="entry name" value="PRK05738.1-3"/>
    <property type="match status" value="1"/>
</dbReference>
<dbReference type="RefSeq" id="WP_087276061.1">
    <property type="nucleotide sequence ID" value="NZ_CP021455.1"/>
</dbReference>
<evidence type="ECO:0000256" key="6">
    <source>
        <dbReference type="HAMAP-Rule" id="MF_01369"/>
    </source>
</evidence>
<dbReference type="HAMAP" id="MF_01369_B">
    <property type="entry name" value="Ribosomal_uL23_B"/>
    <property type="match status" value="1"/>
</dbReference>
<dbReference type="Gene3D" id="3.30.70.330">
    <property type="match status" value="1"/>
</dbReference>
<dbReference type="OrthoDB" id="9793353at2"/>
<gene>
    <name evidence="6" type="primary">rplW</name>
    <name evidence="7" type="ORF">CCO03_01030</name>
</gene>
<dbReference type="GO" id="GO:0019843">
    <property type="term" value="F:rRNA binding"/>
    <property type="evidence" value="ECO:0007669"/>
    <property type="project" value="UniProtKB-UniRule"/>
</dbReference>